<feature type="domain" description="ABC-2 type transporter transmembrane" evidence="6">
    <location>
        <begin position="34"/>
        <end position="110"/>
    </location>
</feature>
<dbReference type="InterPro" id="IPR013525">
    <property type="entry name" value="ABC2_TM"/>
</dbReference>
<dbReference type="GO" id="GO:0140359">
    <property type="term" value="F:ABC-type transporter activity"/>
    <property type="evidence" value="ECO:0007669"/>
    <property type="project" value="InterPro"/>
</dbReference>
<evidence type="ECO:0000259" key="6">
    <source>
        <dbReference type="Pfam" id="PF01061"/>
    </source>
</evidence>
<feature type="transmembrane region" description="Helical" evidence="5">
    <location>
        <begin position="60"/>
        <end position="77"/>
    </location>
</feature>
<proteinExistence type="predicted"/>
<dbReference type="Gramene" id="rna-AYBTSS11_LOCUS24170">
    <property type="protein sequence ID" value="CAJ1972123.1"/>
    <property type="gene ID" value="gene-AYBTSS11_LOCUS24170"/>
</dbReference>
<evidence type="ECO:0000259" key="7">
    <source>
        <dbReference type="Pfam" id="PF08370"/>
    </source>
</evidence>
<feature type="transmembrane region" description="Helical" evidence="5">
    <location>
        <begin position="132"/>
        <end position="152"/>
    </location>
</feature>
<dbReference type="Proteomes" id="UP001189624">
    <property type="component" value="Chromosome 8"/>
</dbReference>
<keyword evidence="4 5" id="KW-0472">Membrane</keyword>
<evidence type="ECO:0000256" key="4">
    <source>
        <dbReference type="ARBA" id="ARBA00023136"/>
    </source>
</evidence>
<dbReference type="SUPFAM" id="SSF52540">
    <property type="entry name" value="P-loop containing nucleoside triphosphate hydrolases"/>
    <property type="match status" value="1"/>
</dbReference>
<feature type="transmembrane region" description="Helical" evidence="5">
    <location>
        <begin position="206"/>
        <end position="228"/>
    </location>
</feature>
<feature type="transmembrane region" description="Helical" evidence="5">
    <location>
        <begin position="318"/>
        <end position="338"/>
    </location>
</feature>
<reference evidence="8" key="1">
    <citation type="submission" date="2023-10" db="EMBL/GenBank/DDBJ databases">
        <authorList>
            <person name="Domelevo Entfellner J.-B."/>
        </authorList>
    </citation>
    <scope>NUCLEOTIDE SEQUENCE</scope>
</reference>
<dbReference type="AlphaFoldDB" id="A0AA86T0M4"/>
<keyword evidence="9" id="KW-1185">Reference proteome</keyword>
<organism evidence="8 9">
    <name type="scientific">Sphenostylis stenocarpa</name>
    <dbReference type="NCBI Taxonomy" id="92480"/>
    <lineage>
        <taxon>Eukaryota</taxon>
        <taxon>Viridiplantae</taxon>
        <taxon>Streptophyta</taxon>
        <taxon>Embryophyta</taxon>
        <taxon>Tracheophyta</taxon>
        <taxon>Spermatophyta</taxon>
        <taxon>Magnoliopsida</taxon>
        <taxon>eudicotyledons</taxon>
        <taxon>Gunneridae</taxon>
        <taxon>Pentapetalae</taxon>
        <taxon>rosids</taxon>
        <taxon>fabids</taxon>
        <taxon>Fabales</taxon>
        <taxon>Fabaceae</taxon>
        <taxon>Papilionoideae</taxon>
        <taxon>50 kb inversion clade</taxon>
        <taxon>NPAAA clade</taxon>
        <taxon>indigoferoid/millettioid clade</taxon>
        <taxon>Phaseoleae</taxon>
        <taxon>Sphenostylis</taxon>
    </lineage>
</organism>
<dbReference type="PANTHER" id="PTHR48040">
    <property type="entry name" value="PLEIOTROPIC DRUG RESISTANCE PROTEIN 1-LIKE ISOFORM X1"/>
    <property type="match status" value="1"/>
</dbReference>
<comment type="subcellular location">
    <subcellularLocation>
        <location evidence="1">Membrane</location>
        <topology evidence="1">Multi-pass membrane protein</topology>
    </subcellularLocation>
</comment>
<evidence type="ECO:0000256" key="5">
    <source>
        <dbReference type="SAM" id="Phobius"/>
    </source>
</evidence>
<feature type="domain" description="Plant PDR ABC transporter associated" evidence="7">
    <location>
        <begin position="178"/>
        <end position="239"/>
    </location>
</feature>
<keyword evidence="2 5" id="KW-0812">Transmembrane</keyword>
<sequence length="363" mass="40831">MGKQLENEMENPFDKSKCHPNALTTKKYGVNKELLRACASREFLLMKRFPLSTYSKPHKGLTYLAILTTTLFLRTKMNLYTKADAESYVGALFFTVTVAMFNGISELNMAIMKLYMASALFRLMAEVGRDIVVANTAGTFALLTITAVHKWFLYGYWSSPMMYGQNAIAVNEFLGRSWRKVSPNSNETLGVLILKSRGFFPQAYCYWIGIGALISNVFLFNFLFTLALQYLSPFRKDQAGLSQEKLFERKASMGEELFQLPTTKRSSGEWKKKQPHPFLEKLVKTTKQVIGKEKHGSSLSTSILTFDEIRYSVDMQQVLVVLVFRPGVLTVLMGVSGAGKTTLMDVLSGWKTSGYIEGSITIS</sequence>
<evidence type="ECO:0000256" key="2">
    <source>
        <dbReference type="ARBA" id="ARBA00022692"/>
    </source>
</evidence>
<dbReference type="Pfam" id="PF01061">
    <property type="entry name" value="ABC2_membrane"/>
    <property type="match status" value="1"/>
</dbReference>
<evidence type="ECO:0000313" key="8">
    <source>
        <dbReference type="EMBL" id="CAJ1972123.1"/>
    </source>
</evidence>
<evidence type="ECO:0000256" key="3">
    <source>
        <dbReference type="ARBA" id="ARBA00022989"/>
    </source>
</evidence>
<name>A0AA86T0M4_9FABA</name>
<dbReference type="GO" id="GO:0016020">
    <property type="term" value="C:membrane"/>
    <property type="evidence" value="ECO:0007669"/>
    <property type="project" value="UniProtKB-SubCell"/>
</dbReference>
<protein>
    <recommendedName>
        <fullName evidence="10">ABC transporter domain-containing protein</fullName>
    </recommendedName>
</protein>
<dbReference type="PANTHER" id="PTHR48040:SF45">
    <property type="entry name" value="PLEIOTROPIC DRUG RESISTANCE PROTEIN 1-LIKE"/>
    <property type="match status" value="1"/>
</dbReference>
<dbReference type="EMBL" id="OY731405">
    <property type="protein sequence ID" value="CAJ1972123.1"/>
    <property type="molecule type" value="Genomic_DNA"/>
</dbReference>
<accession>A0AA86T0M4</accession>
<dbReference type="Gene3D" id="3.40.50.300">
    <property type="entry name" value="P-loop containing nucleotide triphosphate hydrolases"/>
    <property type="match status" value="1"/>
</dbReference>
<dbReference type="InterPro" id="IPR027417">
    <property type="entry name" value="P-loop_NTPase"/>
</dbReference>
<dbReference type="Pfam" id="PF08370">
    <property type="entry name" value="PDR_assoc"/>
    <property type="match status" value="1"/>
</dbReference>
<evidence type="ECO:0000313" key="9">
    <source>
        <dbReference type="Proteomes" id="UP001189624"/>
    </source>
</evidence>
<dbReference type="InterPro" id="IPR013581">
    <property type="entry name" value="PDR_assoc"/>
</dbReference>
<evidence type="ECO:0008006" key="10">
    <source>
        <dbReference type="Google" id="ProtNLM"/>
    </source>
</evidence>
<evidence type="ECO:0000256" key="1">
    <source>
        <dbReference type="ARBA" id="ARBA00004141"/>
    </source>
</evidence>
<keyword evidence="3 5" id="KW-1133">Transmembrane helix</keyword>
<feature type="transmembrane region" description="Helical" evidence="5">
    <location>
        <begin position="89"/>
        <end position="111"/>
    </location>
</feature>
<gene>
    <name evidence="8" type="ORF">AYBTSS11_LOCUS24170</name>
</gene>